<gene>
    <name evidence="3" type="ORF">OFUS_LOCUS19081</name>
</gene>
<dbReference type="InterPro" id="IPR000863">
    <property type="entry name" value="Sulfotransferase_dom"/>
</dbReference>
<comment type="similarity">
    <text evidence="1">Belongs to the sulfotransferase 1 family.</text>
</comment>
<dbReference type="Pfam" id="PF00685">
    <property type="entry name" value="Sulfotransfer_1"/>
    <property type="match status" value="1"/>
</dbReference>
<evidence type="ECO:0000313" key="3">
    <source>
        <dbReference type="EMBL" id="CAH1794378.1"/>
    </source>
</evidence>
<evidence type="ECO:0000256" key="2">
    <source>
        <dbReference type="ARBA" id="ARBA00022679"/>
    </source>
</evidence>
<dbReference type="OrthoDB" id="205623at2759"/>
<name>A0A8J1U493_OWEFU</name>
<reference evidence="3" key="1">
    <citation type="submission" date="2022-03" db="EMBL/GenBank/DDBJ databases">
        <authorList>
            <person name="Martin C."/>
        </authorList>
    </citation>
    <scope>NUCLEOTIDE SEQUENCE</scope>
</reference>
<proteinExistence type="inferred from homology"/>
<evidence type="ECO:0000313" key="4">
    <source>
        <dbReference type="Proteomes" id="UP000749559"/>
    </source>
</evidence>
<dbReference type="GO" id="GO:0008146">
    <property type="term" value="F:sulfotransferase activity"/>
    <property type="evidence" value="ECO:0007669"/>
    <property type="project" value="InterPro"/>
</dbReference>
<dbReference type="Gene3D" id="3.40.50.300">
    <property type="entry name" value="P-loop containing nucleotide triphosphate hydrolases"/>
    <property type="match status" value="1"/>
</dbReference>
<keyword evidence="2" id="KW-0808">Transferase</keyword>
<protein>
    <submittedName>
        <fullName evidence="3">Uncharacterized protein</fullName>
    </submittedName>
</protein>
<dbReference type="EMBL" id="CAIIXF020000009">
    <property type="protein sequence ID" value="CAH1794378.1"/>
    <property type="molecule type" value="Genomic_DNA"/>
</dbReference>
<dbReference type="AlphaFoldDB" id="A0A8J1U493"/>
<sequence>MDHSADNSVMAEKTLMVADIFKFKSKIINGCLFGNFTDWEAIKNLKNLPIREDDIVISSYQRSGTHWAVELIDLVRKEGNTELVKQSHITDRFHWFEMAKQYTDGKVDDIFTYEGDGKCLDDITMAPSPRILVTHLGYDFMPEGVKTGKCKTIVVLRNPKSVLVSQVHLYNVFGNNYTTRPTLDILLNSHLRDDNDKVLYGTWLSHVTSWWKQREATKDHIFFLRYEDMKKDMKGVIHKLASFLNKDLDEETISKIVHHLTFEQMKANPSTGDAFTRVKKSSKIDDTTPAAHMRKGVISNWKQQMTVAQSERIDAFYSPRLNAIGLTFHYE</sequence>
<dbReference type="Proteomes" id="UP000749559">
    <property type="component" value="Unassembled WGS sequence"/>
</dbReference>
<dbReference type="InterPro" id="IPR027417">
    <property type="entry name" value="P-loop_NTPase"/>
</dbReference>
<dbReference type="SUPFAM" id="SSF52540">
    <property type="entry name" value="P-loop containing nucleoside triphosphate hydrolases"/>
    <property type="match status" value="1"/>
</dbReference>
<dbReference type="PANTHER" id="PTHR11783">
    <property type="entry name" value="SULFOTRANSFERASE SULT"/>
    <property type="match status" value="1"/>
</dbReference>
<accession>A0A8J1U493</accession>
<comment type="caution">
    <text evidence="3">The sequence shown here is derived from an EMBL/GenBank/DDBJ whole genome shotgun (WGS) entry which is preliminary data.</text>
</comment>
<keyword evidence="4" id="KW-1185">Reference proteome</keyword>
<evidence type="ECO:0000256" key="1">
    <source>
        <dbReference type="ARBA" id="ARBA00005771"/>
    </source>
</evidence>
<organism evidence="3 4">
    <name type="scientific">Owenia fusiformis</name>
    <name type="common">Polychaete worm</name>
    <dbReference type="NCBI Taxonomy" id="6347"/>
    <lineage>
        <taxon>Eukaryota</taxon>
        <taxon>Metazoa</taxon>
        <taxon>Spiralia</taxon>
        <taxon>Lophotrochozoa</taxon>
        <taxon>Annelida</taxon>
        <taxon>Polychaeta</taxon>
        <taxon>Sedentaria</taxon>
        <taxon>Canalipalpata</taxon>
        <taxon>Sabellida</taxon>
        <taxon>Oweniida</taxon>
        <taxon>Oweniidae</taxon>
        <taxon>Owenia</taxon>
    </lineage>
</organism>